<evidence type="ECO:0000256" key="1">
    <source>
        <dbReference type="ARBA" id="ARBA00004141"/>
    </source>
</evidence>
<evidence type="ECO:0000256" key="2">
    <source>
        <dbReference type="ARBA" id="ARBA00022692"/>
    </source>
</evidence>
<keyword evidence="3 6" id="KW-1133">Transmembrane helix</keyword>
<dbReference type="EMBL" id="RSCD01000003">
    <property type="protein sequence ID" value="RSH93967.1"/>
    <property type="molecule type" value="Genomic_DNA"/>
</dbReference>
<evidence type="ECO:0000256" key="4">
    <source>
        <dbReference type="ARBA" id="ARBA00023136"/>
    </source>
</evidence>
<feature type="transmembrane region" description="Helical" evidence="6">
    <location>
        <begin position="349"/>
        <end position="374"/>
    </location>
</feature>
<feature type="transmembrane region" description="Helical" evidence="6">
    <location>
        <begin position="317"/>
        <end position="337"/>
    </location>
</feature>
<comment type="caution">
    <text evidence="8">The sequence shown here is derived from an EMBL/GenBank/DDBJ whole genome shotgun (WGS) entry which is preliminary data.</text>
</comment>
<dbReference type="Pfam" id="PF03151">
    <property type="entry name" value="TPT"/>
    <property type="match status" value="1"/>
</dbReference>
<evidence type="ECO:0000259" key="7">
    <source>
        <dbReference type="Pfam" id="PF03151"/>
    </source>
</evidence>
<dbReference type="AlphaFoldDB" id="A0A427YSB1"/>
<feature type="compositionally biased region" description="Low complexity" evidence="5">
    <location>
        <begin position="1"/>
        <end position="21"/>
    </location>
</feature>
<comment type="subcellular location">
    <subcellularLocation>
        <location evidence="1">Membrane</location>
        <topology evidence="1">Multi-pass membrane protein</topology>
    </subcellularLocation>
</comment>
<dbReference type="InterPro" id="IPR050186">
    <property type="entry name" value="TPT_transporter"/>
</dbReference>
<organism evidence="8 9">
    <name type="scientific">Saitozyma podzolica</name>
    <dbReference type="NCBI Taxonomy" id="1890683"/>
    <lineage>
        <taxon>Eukaryota</taxon>
        <taxon>Fungi</taxon>
        <taxon>Dikarya</taxon>
        <taxon>Basidiomycota</taxon>
        <taxon>Agaricomycotina</taxon>
        <taxon>Tremellomycetes</taxon>
        <taxon>Tremellales</taxon>
        <taxon>Trimorphomycetaceae</taxon>
        <taxon>Saitozyma</taxon>
    </lineage>
</organism>
<feature type="compositionally biased region" description="Basic and acidic residues" evidence="5">
    <location>
        <begin position="557"/>
        <end position="569"/>
    </location>
</feature>
<feature type="domain" description="Sugar phosphate transporter" evidence="7">
    <location>
        <begin position="169"/>
        <end position="465"/>
    </location>
</feature>
<evidence type="ECO:0000256" key="6">
    <source>
        <dbReference type="SAM" id="Phobius"/>
    </source>
</evidence>
<keyword evidence="4 6" id="KW-0472">Membrane</keyword>
<proteinExistence type="predicted"/>
<feature type="transmembrane region" description="Helical" evidence="6">
    <location>
        <begin position="394"/>
        <end position="415"/>
    </location>
</feature>
<keyword evidence="9" id="KW-1185">Reference proteome</keyword>
<dbReference type="STRING" id="1890683.A0A427YSB1"/>
<dbReference type="SUPFAM" id="SSF103481">
    <property type="entry name" value="Multidrug resistance efflux transporter EmrE"/>
    <property type="match status" value="1"/>
</dbReference>
<evidence type="ECO:0000256" key="5">
    <source>
        <dbReference type="SAM" id="MobiDB-lite"/>
    </source>
</evidence>
<evidence type="ECO:0000313" key="9">
    <source>
        <dbReference type="Proteomes" id="UP000279259"/>
    </source>
</evidence>
<feature type="transmembrane region" description="Helical" evidence="6">
    <location>
        <begin position="293"/>
        <end position="311"/>
    </location>
</feature>
<dbReference type="InterPro" id="IPR004853">
    <property type="entry name" value="Sugar_P_trans_dom"/>
</dbReference>
<name>A0A427YSB1_9TREE</name>
<dbReference type="GO" id="GO:0016020">
    <property type="term" value="C:membrane"/>
    <property type="evidence" value="ECO:0007669"/>
    <property type="project" value="UniProtKB-SubCell"/>
</dbReference>
<sequence length="626" mass="69041">MDDPTSTGPSRPRRPSSTTGSHTAVPARSKARRSDDTDHFGDIFEDAPLSSARNLNGYSQPHSEGDGPTYAYADDSAPLKSTRDGRGAPGADRTETDNLDLDLDLDLDGNGGIQMDEVDAMIAENERDGAGSRGGEGRGNGREDFDDGAVHLANLEQRKAIWWKNVIVTGMFVLSWYAFATILSLYNKWMFSPEYYGFSFPLFVTFCHMIVQFCLAALIRLSFPKRFKPVERPTRQDYIAKILPAAVSTGGDIGLSNLSLKTITLSLYTMCKSSTLIFVLGFAFMFHLERYSLRLVGVITLISFGVFLMVFNTTAVSVPGIVMVFSASALSGLRWALTETIMHKRAMGLSNPFATIFWLAPLMALTLGLVSFIVEDWSKVFGGGHFEGFMALKTIGVILLPGTVAFSMVASEYFIIQRAGIVPLSIAGIFKEISTISFSAWLFGDRLTELNIIGVVIAIGGITLYTYHKYQKSIMSPVPLDKHGRPIEEEALVHEHMLDQSESGGYERAPMGEFEMGEAARRASSGSQRRESGLGLGPTQTQGQGRSKTGSGLVAETETHEDRVERTTSDFEGWNDDWREDDDEEDEVADEEVERLRAQREGSGMGEQRKGSVLGRSWGDWWEKEM</sequence>
<feature type="transmembrane region" description="Helical" evidence="6">
    <location>
        <begin position="422"/>
        <end position="444"/>
    </location>
</feature>
<dbReference type="InterPro" id="IPR037185">
    <property type="entry name" value="EmrE-like"/>
</dbReference>
<feature type="transmembrane region" description="Helical" evidence="6">
    <location>
        <begin position="166"/>
        <end position="186"/>
    </location>
</feature>
<accession>A0A427YSB1</accession>
<dbReference type="OrthoDB" id="18894at2759"/>
<feature type="compositionally biased region" description="Basic and acidic residues" evidence="5">
    <location>
        <begin position="32"/>
        <end position="42"/>
    </location>
</feature>
<feature type="compositionally biased region" description="Polar residues" evidence="5">
    <location>
        <begin position="51"/>
        <end position="62"/>
    </location>
</feature>
<feature type="compositionally biased region" description="Basic and acidic residues" evidence="5">
    <location>
        <begin position="81"/>
        <end position="96"/>
    </location>
</feature>
<evidence type="ECO:0000256" key="3">
    <source>
        <dbReference type="ARBA" id="ARBA00022989"/>
    </source>
</evidence>
<evidence type="ECO:0000313" key="8">
    <source>
        <dbReference type="EMBL" id="RSH93967.1"/>
    </source>
</evidence>
<feature type="transmembrane region" description="Helical" evidence="6">
    <location>
        <begin position="265"/>
        <end position="286"/>
    </location>
</feature>
<feature type="region of interest" description="Disordered" evidence="5">
    <location>
        <begin position="518"/>
        <end position="626"/>
    </location>
</feature>
<dbReference type="PANTHER" id="PTHR11132">
    <property type="entry name" value="SOLUTE CARRIER FAMILY 35"/>
    <property type="match status" value="1"/>
</dbReference>
<gene>
    <name evidence="8" type="primary">CAS42</name>
    <name evidence="8" type="ORF">EHS25_006620</name>
</gene>
<feature type="region of interest" description="Disordered" evidence="5">
    <location>
        <begin position="1"/>
        <end position="103"/>
    </location>
</feature>
<keyword evidence="2 6" id="KW-0812">Transmembrane</keyword>
<feature type="transmembrane region" description="Helical" evidence="6">
    <location>
        <begin position="450"/>
        <end position="467"/>
    </location>
</feature>
<feature type="transmembrane region" description="Helical" evidence="6">
    <location>
        <begin position="198"/>
        <end position="218"/>
    </location>
</feature>
<feature type="compositionally biased region" description="Acidic residues" evidence="5">
    <location>
        <begin position="573"/>
        <end position="593"/>
    </location>
</feature>
<dbReference type="Proteomes" id="UP000279259">
    <property type="component" value="Unassembled WGS sequence"/>
</dbReference>
<protein>
    <submittedName>
        <fullName evidence="8">Triose-phosphate Transporter</fullName>
    </submittedName>
</protein>
<reference evidence="8 9" key="1">
    <citation type="submission" date="2018-11" db="EMBL/GenBank/DDBJ databases">
        <title>Genome sequence of Saitozyma podzolica DSM 27192.</title>
        <authorList>
            <person name="Aliyu H."/>
            <person name="Gorte O."/>
            <person name="Ochsenreither K."/>
        </authorList>
    </citation>
    <scope>NUCLEOTIDE SEQUENCE [LARGE SCALE GENOMIC DNA]</scope>
    <source>
        <strain evidence="8 9">DSM 27192</strain>
    </source>
</reference>